<dbReference type="AlphaFoldDB" id="A0A1Y1X8N3"/>
<proteinExistence type="predicted"/>
<comment type="caution">
    <text evidence="1">The sequence shown here is derived from an EMBL/GenBank/DDBJ whole genome shotgun (WGS) entry which is preliminary data.</text>
</comment>
<evidence type="ECO:0000313" key="1">
    <source>
        <dbReference type="EMBL" id="ORX82121.1"/>
    </source>
</evidence>
<keyword evidence="2" id="KW-1185">Reference proteome</keyword>
<evidence type="ECO:0000313" key="2">
    <source>
        <dbReference type="Proteomes" id="UP000193498"/>
    </source>
</evidence>
<organism evidence="1 2">
    <name type="scientific">Basidiobolus meristosporus CBS 931.73</name>
    <dbReference type="NCBI Taxonomy" id="1314790"/>
    <lineage>
        <taxon>Eukaryota</taxon>
        <taxon>Fungi</taxon>
        <taxon>Fungi incertae sedis</taxon>
        <taxon>Zoopagomycota</taxon>
        <taxon>Entomophthoromycotina</taxon>
        <taxon>Basidiobolomycetes</taxon>
        <taxon>Basidiobolales</taxon>
        <taxon>Basidiobolaceae</taxon>
        <taxon>Basidiobolus</taxon>
    </lineage>
</organism>
<sequence length="152" mass="17276">MTPLLRQNTRELWVPVGKNNSIHSQEVAPIVVTAELAFPEMESRLSGRPSVDHLCKYATNECLHPKRRAATVTTEYTSFPHHFDQDISNNVATTVVNSGKPPNRLEYTSFPAPLTERSATEPVAFGLDHRLERPERNEFRTTSLPDLHKMER</sequence>
<protein>
    <submittedName>
        <fullName evidence="1">Uncharacterized protein</fullName>
    </submittedName>
</protein>
<gene>
    <name evidence="1" type="ORF">K493DRAFT_307895</name>
</gene>
<dbReference type="EMBL" id="MCFE01000681">
    <property type="protein sequence ID" value="ORX82121.1"/>
    <property type="molecule type" value="Genomic_DNA"/>
</dbReference>
<accession>A0A1Y1X8N3</accession>
<reference evidence="1 2" key="1">
    <citation type="submission" date="2016-07" db="EMBL/GenBank/DDBJ databases">
        <title>Pervasive Adenine N6-methylation of Active Genes in Fungi.</title>
        <authorList>
            <consortium name="DOE Joint Genome Institute"/>
            <person name="Mondo S.J."/>
            <person name="Dannebaum R.O."/>
            <person name="Kuo R.C."/>
            <person name="Labutti K."/>
            <person name="Haridas S."/>
            <person name="Kuo A."/>
            <person name="Salamov A."/>
            <person name="Ahrendt S.R."/>
            <person name="Lipzen A."/>
            <person name="Sullivan W."/>
            <person name="Andreopoulos W.B."/>
            <person name="Clum A."/>
            <person name="Lindquist E."/>
            <person name="Daum C."/>
            <person name="Ramamoorthy G.K."/>
            <person name="Gryganskyi A."/>
            <person name="Culley D."/>
            <person name="Magnuson J.K."/>
            <person name="James T.Y."/>
            <person name="O'Malley M.A."/>
            <person name="Stajich J.E."/>
            <person name="Spatafora J.W."/>
            <person name="Visel A."/>
            <person name="Grigoriev I.V."/>
        </authorList>
    </citation>
    <scope>NUCLEOTIDE SEQUENCE [LARGE SCALE GENOMIC DNA]</scope>
    <source>
        <strain evidence="1 2">CBS 931.73</strain>
    </source>
</reference>
<name>A0A1Y1X8N3_9FUNG</name>
<dbReference type="Proteomes" id="UP000193498">
    <property type="component" value="Unassembled WGS sequence"/>
</dbReference>
<dbReference type="InParanoid" id="A0A1Y1X8N3"/>